<keyword evidence="6" id="KW-0413">Isomerase</keyword>
<dbReference type="PIRSF" id="PIRSF036894">
    <property type="entry name" value="PMI_Firm_short"/>
    <property type="match status" value="1"/>
</dbReference>
<reference evidence="6 7" key="1">
    <citation type="submission" date="2019-01" db="EMBL/GenBank/DDBJ databases">
        <authorList>
            <consortium name="Pathogen Informatics"/>
        </authorList>
    </citation>
    <scope>NUCLEOTIDE SEQUENCE [LARGE SCALE GENOMIC DNA]</scope>
    <source>
        <strain evidence="6 7">NCTC10181</strain>
    </source>
</reference>
<accession>A0A449B392</accession>
<dbReference type="AlphaFoldDB" id="A0A449B392"/>
<dbReference type="EC" id="5.3.1.8" evidence="6"/>
<keyword evidence="1 3" id="KW-0479">Metal-binding</keyword>
<evidence type="ECO:0000313" key="6">
    <source>
        <dbReference type="EMBL" id="VEU75056.1"/>
    </source>
</evidence>
<keyword evidence="7" id="KW-1185">Reference proteome</keyword>
<keyword evidence="2 3" id="KW-0862">Zinc</keyword>
<dbReference type="InterPro" id="IPR046457">
    <property type="entry name" value="PMI_typeI_cat"/>
</dbReference>
<feature type="binding site" evidence="3">
    <location>
        <position position="111"/>
    </location>
    <ligand>
        <name>Zn(2+)</name>
        <dbReference type="ChEBI" id="CHEBI:29105"/>
    </ligand>
</feature>
<dbReference type="InterPro" id="IPR014710">
    <property type="entry name" value="RmlC-like_jellyroll"/>
</dbReference>
<evidence type="ECO:0000259" key="5">
    <source>
        <dbReference type="Pfam" id="PF20511"/>
    </source>
</evidence>
<feature type="binding site" evidence="3">
    <location>
        <position position="167"/>
    </location>
    <ligand>
        <name>Zn(2+)</name>
        <dbReference type="ChEBI" id="CHEBI:29105"/>
    </ligand>
</feature>
<protein>
    <submittedName>
        <fullName evidence="6">Probable mannose-6-phosphate isomerase gmuF</fullName>
        <ecNumber evidence="6">5.3.1.8</ecNumber>
    </submittedName>
</protein>
<evidence type="ECO:0000256" key="2">
    <source>
        <dbReference type="ARBA" id="ARBA00022833"/>
    </source>
</evidence>
<dbReference type="GO" id="GO:0008270">
    <property type="term" value="F:zinc ion binding"/>
    <property type="evidence" value="ECO:0007669"/>
    <property type="project" value="InterPro"/>
</dbReference>
<evidence type="ECO:0000256" key="4">
    <source>
        <dbReference type="PIRSR" id="PIRSR036894-2"/>
    </source>
</evidence>
<dbReference type="Proteomes" id="UP000290985">
    <property type="component" value="Chromosome"/>
</dbReference>
<dbReference type="SUPFAM" id="SSF51182">
    <property type="entry name" value="RmlC-like cupins"/>
    <property type="match status" value="1"/>
</dbReference>
<comment type="cofactor">
    <cofactor evidence="3">
        <name>Zn(2+)</name>
        <dbReference type="ChEBI" id="CHEBI:29105"/>
    </cofactor>
    <text evidence="3">Binds 1 zinc ion per subunit.</text>
</comment>
<dbReference type="PANTHER" id="PTHR42742:SF3">
    <property type="entry name" value="FRUCTOKINASE"/>
    <property type="match status" value="1"/>
</dbReference>
<feature type="active site" evidence="4">
    <location>
        <position position="187"/>
    </location>
</feature>
<evidence type="ECO:0000313" key="7">
    <source>
        <dbReference type="Proteomes" id="UP000290985"/>
    </source>
</evidence>
<dbReference type="PANTHER" id="PTHR42742">
    <property type="entry name" value="TRANSCRIPTIONAL REPRESSOR MPRA"/>
    <property type="match status" value="1"/>
</dbReference>
<feature type="domain" description="Phosphomannose isomerase type I catalytic" evidence="5">
    <location>
        <begin position="28"/>
        <end position="106"/>
    </location>
</feature>
<dbReference type="InterPro" id="IPR014628">
    <property type="entry name" value="Man6P_isomerase_Firm_short"/>
</dbReference>
<dbReference type="InterPro" id="IPR011051">
    <property type="entry name" value="RmlC_Cupin_sf"/>
</dbReference>
<evidence type="ECO:0000256" key="3">
    <source>
        <dbReference type="PIRSR" id="PIRSR036894-1"/>
    </source>
</evidence>
<dbReference type="Pfam" id="PF20511">
    <property type="entry name" value="PMI_typeI_cat"/>
    <property type="match status" value="1"/>
</dbReference>
<name>A0A449B392_9BACT</name>
<feature type="binding site" evidence="3">
    <location>
        <position position="95"/>
    </location>
    <ligand>
        <name>Zn(2+)</name>
        <dbReference type="ChEBI" id="CHEBI:29105"/>
    </ligand>
</feature>
<dbReference type="InterPro" id="IPR051804">
    <property type="entry name" value="Carb_Metab_Reg_Kinase/Isom"/>
</dbReference>
<organism evidence="6 7">
    <name type="scientific">Mycoplasmopsis citelli</name>
    <dbReference type="NCBI Taxonomy" id="171281"/>
    <lineage>
        <taxon>Bacteria</taxon>
        <taxon>Bacillati</taxon>
        <taxon>Mycoplasmatota</taxon>
        <taxon>Mycoplasmoidales</taxon>
        <taxon>Metamycoplasmataceae</taxon>
        <taxon>Mycoplasmopsis</taxon>
    </lineage>
</organism>
<evidence type="ECO:0000256" key="1">
    <source>
        <dbReference type="ARBA" id="ARBA00022723"/>
    </source>
</evidence>
<gene>
    <name evidence="6" type="primary">gmuF</name>
    <name evidence="6" type="ORF">NCTC10181_00933</name>
</gene>
<sequence length="301" mass="34940">MNKIIFLKPYFKETLWANDNIKQMYNLQNNVGEAWLISVIKGCESAVRETNQKFSDFIKENPNFFNLTNEQAKTFVYPNLTKFLDAKLPLSIQVHPDDEYAQKLGTLGKNECWYVLKNSQDPFILGTKTTDIEKISKTINSKNIEKYLNKVKLEINDFVFIEAGLVHGVPADTLVFELQQSSDITYRLYDYERVDQLGQKRQIHINESLETIKLHLQPEIQKTLTNGFYKTKNFNLTKIELNDQEMTISTQKSKHCIEIVIYNGEGFIDALEVKSGDVLIVSKQKLNFKLKGKMQLFLNYL</sequence>
<dbReference type="EMBL" id="LR215036">
    <property type="protein sequence ID" value="VEU75056.1"/>
    <property type="molecule type" value="Genomic_DNA"/>
</dbReference>
<dbReference type="Gene3D" id="2.60.120.10">
    <property type="entry name" value="Jelly Rolls"/>
    <property type="match status" value="1"/>
</dbReference>
<dbReference type="KEGG" id="mcit:NCTC10181_00933"/>
<dbReference type="OrthoDB" id="9808275at2"/>
<dbReference type="RefSeq" id="WP_129725865.1">
    <property type="nucleotide sequence ID" value="NZ_LR215036.1"/>
</dbReference>
<dbReference type="CDD" id="cd07010">
    <property type="entry name" value="cupin_PMI_type_I_N_bac"/>
    <property type="match status" value="1"/>
</dbReference>
<dbReference type="GO" id="GO:0005975">
    <property type="term" value="P:carbohydrate metabolic process"/>
    <property type="evidence" value="ECO:0007669"/>
    <property type="project" value="InterPro"/>
</dbReference>
<dbReference type="GO" id="GO:0004476">
    <property type="term" value="F:mannose-6-phosphate isomerase activity"/>
    <property type="evidence" value="ECO:0007669"/>
    <property type="project" value="UniProtKB-EC"/>
</dbReference>
<proteinExistence type="predicted"/>